<name>A0A9Q3H3S4_9BASI</name>
<gene>
    <name evidence="2" type="ORF">O181_028619</name>
</gene>
<comment type="caution">
    <text evidence="2">The sequence shown here is derived from an EMBL/GenBank/DDBJ whole genome shotgun (WGS) entry which is preliminary data.</text>
</comment>
<evidence type="ECO:0000313" key="3">
    <source>
        <dbReference type="Proteomes" id="UP000765509"/>
    </source>
</evidence>
<evidence type="ECO:0000256" key="1">
    <source>
        <dbReference type="SAM" id="MobiDB-lite"/>
    </source>
</evidence>
<dbReference type="EMBL" id="AVOT02009835">
    <property type="protein sequence ID" value="MBW0488904.1"/>
    <property type="molecule type" value="Genomic_DNA"/>
</dbReference>
<feature type="compositionally biased region" description="Polar residues" evidence="1">
    <location>
        <begin position="275"/>
        <end position="297"/>
    </location>
</feature>
<organism evidence="2 3">
    <name type="scientific">Austropuccinia psidii MF-1</name>
    <dbReference type="NCBI Taxonomy" id="1389203"/>
    <lineage>
        <taxon>Eukaryota</taxon>
        <taxon>Fungi</taxon>
        <taxon>Dikarya</taxon>
        <taxon>Basidiomycota</taxon>
        <taxon>Pucciniomycotina</taxon>
        <taxon>Pucciniomycetes</taxon>
        <taxon>Pucciniales</taxon>
        <taxon>Sphaerophragmiaceae</taxon>
        <taxon>Austropuccinia</taxon>
    </lineage>
</organism>
<evidence type="ECO:0000313" key="2">
    <source>
        <dbReference type="EMBL" id="MBW0488904.1"/>
    </source>
</evidence>
<feature type="region of interest" description="Disordered" evidence="1">
    <location>
        <begin position="274"/>
        <end position="297"/>
    </location>
</feature>
<dbReference type="AlphaFoldDB" id="A0A9Q3H3S4"/>
<dbReference type="OrthoDB" id="2506627at2759"/>
<keyword evidence="3" id="KW-1185">Reference proteome</keyword>
<protein>
    <submittedName>
        <fullName evidence="2">Uncharacterized protein</fullName>
    </submittedName>
</protein>
<reference evidence="2" key="1">
    <citation type="submission" date="2021-03" db="EMBL/GenBank/DDBJ databases">
        <title>Draft genome sequence of rust myrtle Austropuccinia psidii MF-1, a brazilian biotype.</title>
        <authorList>
            <person name="Quecine M.C."/>
            <person name="Pachon D.M.R."/>
            <person name="Bonatelli M.L."/>
            <person name="Correr F.H."/>
            <person name="Franceschini L.M."/>
            <person name="Leite T.F."/>
            <person name="Margarido G.R.A."/>
            <person name="Almeida C.A."/>
            <person name="Ferrarezi J.A."/>
            <person name="Labate C.A."/>
        </authorList>
    </citation>
    <scope>NUCLEOTIDE SEQUENCE</scope>
    <source>
        <strain evidence="2">MF-1</strain>
    </source>
</reference>
<sequence length="297" mass="33043">MPPGRTTEDLGTGQLETPHEDVTRLLSAKGLNQDILSTPANQQLHPAQRRFWKDPLALHFSLNSKHAMLRFDGRNYVVWWENLTTTINFLFDNPSGPLELFLAGLDGSDKSSMMLVLLQTIDDSTKGPLSSCHKTLSSLFSAIKKPCDRSEPLDELDSIRRLITLLKDNQPRNTASWLNHHQQLFSQLVKWNTSLDELYGLSVQAGIKLPDGVNHNVFKILVHQRLNAQDVVPSFDKVSEVLQEVEATASAAIPPAIVDQGASVSALRYHPPGKSYTQPVSSHNPIFQAPQSVSNKR</sequence>
<proteinExistence type="predicted"/>
<accession>A0A9Q3H3S4</accession>
<dbReference type="Proteomes" id="UP000765509">
    <property type="component" value="Unassembled WGS sequence"/>
</dbReference>